<evidence type="ECO:0000313" key="2">
    <source>
        <dbReference type="Proteomes" id="UP000198866"/>
    </source>
</evidence>
<dbReference type="AlphaFoldDB" id="A0A1H7AS76"/>
<accession>A0A1H7AS76</accession>
<dbReference type="EMBL" id="FNYE01000015">
    <property type="protein sequence ID" value="SEJ68168.1"/>
    <property type="molecule type" value="Genomic_DNA"/>
</dbReference>
<dbReference type="Proteomes" id="UP000198866">
    <property type="component" value="Unassembled WGS sequence"/>
</dbReference>
<name>A0A1H7AS76_9BURK</name>
<organism evidence="1 2">
    <name type="scientific">Paraburkholderia diazotrophica</name>
    <dbReference type="NCBI Taxonomy" id="667676"/>
    <lineage>
        <taxon>Bacteria</taxon>
        <taxon>Pseudomonadati</taxon>
        <taxon>Pseudomonadota</taxon>
        <taxon>Betaproteobacteria</taxon>
        <taxon>Burkholderiales</taxon>
        <taxon>Burkholderiaceae</taxon>
        <taxon>Paraburkholderia</taxon>
    </lineage>
</organism>
<gene>
    <name evidence="1" type="ORF">SAMN05192539_1015131</name>
</gene>
<reference evidence="2" key="1">
    <citation type="submission" date="2016-10" db="EMBL/GenBank/DDBJ databases">
        <authorList>
            <person name="Varghese N."/>
            <person name="Submissions S."/>
        </authorList>
    </citation>
    <scope>NUCLEOTIDE SEQUENCE [LARGE SCALE GENOMIC DNA]</scope>
    <source>
        <strain evidence="2">LMG 26031</strain>
    </source>
</reference>
<protein>
    <submittedName>
        <fullName evidence="1">Uncharacterized protein</fullName>
    </submittedName>
</protein>
<evidence type="ECO:0000313" key="1">
    <source>
        <dbReference type="EMBL" id="SEJ68168.1"/>
    </source>
</evidence>
<sequence length="89" mass="9918">MRRSLLLQVAHSTRRHTSLCNREGCGTLFAFERVNNVCSAPSTNKRAALTVNAPLRCHHAWDFSATERKIEMNACIGSDSSSFLRVTIP</sequence>
<proteinExistence type="predicted"/>
<keyword evidence="2" id="KW-1185">Reference proteome</keyword>